<dbReference type="SMART" id="SM00938">
    <property type="entry name" value="P-II"/>
    <property type="match status" value="1"/>
</dbReference>
<dbReference type="InterPro" id="IPR015867">
    <property type="entry name" value="N-reg_PII/ATP_PRibTrfase_C"/>
</dbReference>
<sequence length="221" mass="24241">MKLSSDGKEFELICFVVNFGVGSKVIKLAKQCGISGGTIFLGRGTVNHPILKFLDLTDIRKEIVLMLGEKSTAEYALKVINEKLALHKPNHGIAFTTTVRGFVGRHFSFRSEQESRGAEIPMYHAIYTVVDRGKAEEVIEAATKAGSRGGTIINARGSGIHETHTLFSMAIEPEKEIVMILAESQTTEAIVTAIRNELHIEQPGNGIIFVLDVTQTYGLRQ</sequence>
<protein>
    <submittedName>
        <fullName evidence="1">Nitrogen regulatory protein P-II</fullName>
    </submittedName>
</protein>
<dbReference type="InterPro" id="IPR011322">
    <property type="entry name" value="N-reg_PII-like_a/b"/>
</dbReference>
<dbReference type="SUPFAM" id="SSF54913">
    <property type="entry name" value="GlnB-like"/>
    <property type="match status" value="2"/>
</dbReference>
<evidence type="ECO:0000313" key="1">
    <source>
        <dbReference type="EMBL" id="CDX04423.1"/>
    </source>
</evidence>
<dbReference type="GO" id="GO:0006808">
    <property type="term" value="P:regulation of nitrogen utilization"/>
    <property type="evidence" value="ECO:0007669"/>
    <property type="project" value="InterPro"/>
</dbReference>
<dbReference type="Pfam" id="PF00543">
    <property type="entry name" value="P-II"/>
    <property type="match status" value="1"/>
</dbReference>
<organism evidence="1">
    <name type="scientific">Desulfitobacterium hafniense</name>
    <name type="common">Desulfitobacterium frappieri</name>
    <dbReference type="NCBI Taxonomy" id="49338"/>
    <lineage>
        <taxon>Bacteria</taxon>
        <taxon>Bacillati</taxon>
        <taxon>Bacillota</taxon>
        <taxon>Clostridia</taxon>
        <taxon>Eubacteriales</taxon>
        <taxon>Desulfitobacteriaceae</taxon>
        <taxon>Desulfitobacterium</taxon>
    </lineage>
</organism>
<gene>
    <name evidence="1" type="ORF">DPCES_4537</name>
</gene>
<dbReference type="AlphaFoldDB" id="A0A098B6C0"/>
<reference evidence="1" key="1">
    <citation type="submission" date="2014-07" db="EMBL/GenBank/DDBJ databases">
        <authorList>
            <person name="Hornung V.Bastian."/>
        </authorList>
    </citation>
    <scope>NUCLEOTIDE SEQUENCE</scope>
    <source>
        <strain evidence="1">PCE-S</strain>
    </source>
</reference>
<dbReference type="RefSeq" id="WP_015943231.1">
    <property type="nucleotide sequence ID" value="NZ_JAYFNZ010000037.1"/>
</dbReference>
<dbReference type="PROSITE" id="PS51343">
    <property type="entry name" value="PII_GLNB_DOM"/>
    <property type="match status" value="1"/>
</dbReference>
<dbReference type="EMBL" id="LK996017">
    <property type="protein sequence ID" value="CDX04423.1"/>
    <property type="molecule type" value="Genomic_DNA"/>
</dbReference>
<dbReference type="GO" id="GO:0030234">
    <property type="term" value="F:enzyme regulator activity"/>
    <property type="evidence" value="ECO:0007669"/>
    <property type="project" value="InterPro"/>
</dbReference>
<accession>A0A098B6C0</accession>
<dbReference type="Gene3D" id="3.30.70.120">
    <property type="match status" value="2"/>
</dbReference>
<proteinExistence type="predicted"/>
<name>A0A098B6C0_DESHA</name>
<dbReference type="InterPro" id="IPR002187">
    <property type="entry name" value="N-reg_PII"/>
</dbReference>
<dbReference type="PATRIC" id="fig|49338.4.peg.4882"/>